<protein>
    <submittedName>
        <fullName evidence="7">Protein DDI1-like protein 2</fullName>
    </submittedName>
</protein>
<dbReference type="PANTHER" id="PTHR15397:SF3">
    <property type="entry name" value="DNA DAMAGE INDUCIBLE 1 HOMOLOG 2"/>
    <property type="match status" value="1"/>
</dbReference>
<dbReference type="GO" id="GO:0006508">
    <property type="term" value="P:proteolysis"/>
    <property type="evidence" value="ECO:0007669"/>
    <property type="project" value="UniProtKB-KW"/>
</dbReference>
<dbReference type="SUPFAM" id="SSF54236">
    <property type="entry name" value="Ubiquitin-like"/>
    <property type="match status" value="1"/>
</dbReference>
<evidence type="ECO:0000313" key="8">
    <source>
        <dbReference type="Proteomes" id="UP000326759"/>
    </source>
</evidence>
<keyword evidence="8" id="KW-1185">Reference proteome</keyword>
<feature type="region of interest" description="Disordered" evidence="5">
    <location>
        <begin position="364"/>
        <end position="423"/>
    </location>
</feature>
<dbReference type="SMART" id="SM00213">
    <property type="entry name" value="UBQ"/>
    <property type="match status" value="1"/>
</dbReference>
<reference evidence="7 8" key="1">
    <citation type="journal article" date="2019" name="PLoS Biol.">
        <title>Sex chromosomes control vertical transmission of feminizing Wolbachia symbionts in an isopod.</title>
        <authorList>
            <person name="Becking T."/>
            <person name="Chebbi M.A."/>
            <person name="Giraud I."/>
            <person name="Moumen B."/>
            <person name="Laverre T."/>
            <person name="Caubet Y."/>
            <person name="Peccoud J."/>
            <person name="Gilbert C."/>
            <person name="Cordaux R."/>
        </authorList>
    </citation>
    <scope>NUCLEOTIDE SEQUENCE [LARGE SCALE GENOMIC DNA]</scope>
    <source>
        <strain evidence="7">ANa2</strain>
        <tissue evidence="7">Whole body excluding digestive tract and cuticle</tissue>
    </source>
</reference>
<dbReference type="InterPro" id="IPR057273">
    <property type="entry name" value="Ddi1/2_HDD"/>
</dbReference>
<dbReference type="PANTHER" id="PTHR15397">
    <property type="entry name" value="SODIUM-GLUCOSE COTRANSPORTER REGULATORY PROTEIN -RELATED"/>
    <property type="match status" value="1"/>
</dbReference>
<dbReference type="Gene3D" id="2.40.70.10">
    <property type="entry name" value="Acid Proteases"/>
    <property type="match status" value="1"/>
</dbReference>
<dbReference type="Proteomes" id="UP000326759">
    <property type="component" value="Unassembled WGS sequence"/>
</dbReference>
<dbReference type="Pfam" id="PF24669">
    <property type="entry name" value="Ddi2_HDD"/>
    <property type="match status" value="1"/>
</dbReference>
<feature type="region of interest" description="Disordered" evidence="5">
    <location>
        <begin position="104"/>
        <end position="167"/>
    </location>
</feature>
<proteinExistence type="inferred from homology"/>
<evidence type="ECO:0000259" key="6">
    <source>
        <dbReference type="PROSITE" id="PS50053"/>
    </source>
</evidence>
<feature type="compositionally biased region" description="Basic and acidic residues" evidence="5">
    <location>
        <begin position="374"/>
        <end position="385"/>
    </location>
</feature>
<evidence type="ECO:0000256" key="2">
    <source>
        <dbReference type="ARBA" id="ARBA00022670"/>
    </source>
</evidence>
<accession>A0A5N5TB69</accession>
<dbReference type="Pfam" id="PF00240">
    <property type="entry name" value="ubiquitin"/>
    <property type="match status" value="1"/>
</dbReference>
<dbReference type="Pfam" id="PF09668">
    <property type="entry name" value="Asp_protease"/>
    <property type="match status" value="1"/>
</dbReference>
<dbReference type="CDD" id="cd01796">
    <property type="entry name" value="Ubl_Ddi1_like"/>
    <property type="match status" value="1"/>
</dbReference>
<dbReference type="InterPro" id="IPR033882">
    <property type="entry name" value="DDI1_N"/>
</dbReference>
<dbReference type="GO" id="GO:0004190">
    <property type="term" value="F:aspartic-type endopeptidase activity"/>
    <property type="evidence" value="ECO:0007669"/>
    <property type="project" value="UniProtKB-KW"/>
</dbReference>
<comment type="caution">
    <text evidence="7">The sequence shown here is derived from an EMBL/GenBank/DDBJ whole genome shotgun (WGS) entry which is preliminary data.</text>
</comment>
<sequence>MHVIVTTETDSFTVEVSEELELENFKVLCEVESGIASADIIVVYNGRRLTDDKKSLKEYGVKDGELMMVLSASSFMRRAAERMMQTQRSSAEPQSVNQIDFGAIQVPGSSSGRTSNAQTGPRSSVSPSNAASLQGGQDVCRSQNGGDGTCDGGGGEPDDLGLGESAGGDHFAKVLREQQEARRDRERQRIRLISADPFDMEAQKMIAEEIQQENINANMEAAMEFNPESFGTVHMLYINCFVNGHPVKAFIDSGAQTTIMSQSCAERCNIMRLVDTRWAGIAKGVGTQKIIGRVHMGQIQIEGDFLASSFSILEEQPMDMLLGLDMLKRHQMSIDLKENQLIIGTTNTKTRFLNESELPECARLTPPGAMTEEDILRQSERKARMDEDEALAKALADSAQETSNKSLKNDVNSKPHRTEPRWR</sequence>
<evidence type="ECO:0000256" key="5">
    <source>
        <dbReference type="SAM" id="MobiDB-lite"/>
    </source>
</evidence>
<organism evidence="7 8">
    <name type="scientific">Armadillidium nasatum</name>
    <dbReference type="NCBI Taxonomy" id="96803"/>
    <lineage>
        <taxon>Eukaryota</taxon>
        <taxon>Metazoa</taxon>
        <taxon>Ecdysozoa</taxon>
        <taxon>Arthropoda</taxon>
        <taxon>Crustacea</taxon>
        <taxon>Multicrustacea</taxon>
        <taxon>Malacostraca</taxon>
        <taxon>Eumalacostraca</taxon>
        <taxon>Peracarida</taxon>
        <taxon>Isopoda</taxon>
        <taxon>Oniscidea</taxon>
        <taxon>Crinocheta</taxon>
        <taxon>Armadillidiidae</taxon>
        <taxon>Armadillidium</taxon>
    </lineage>
</organism>
<dbReference type="InterPro" id="IPR000626">
    <property type="entry name" value="Ubiquitin-like_dom"/>
</dbReference>
<dbReference type="EMBL" id="SEYY01008309">
    <property type="protein sequence ID" value="KAB7502210.1"/>
    <property type="molecule type" value="Genomic_DNA"/>
</dbReference>
<keyword evidence="4" id="KW-0378">Hydrolase</keyword>
<name>A0A5N5TB69_9CRUS</name>
<dbReference type="InterPro" id="IPR021109">
    <property type="entry name" value="Peptidase_aspartic_dom_sf"/>
</dbReference>
<dbReference type="PROSITE" id="PS50053">
    <property type="entry name" value="UBIQUITIN_2"/>
    <property type="match status" value="1"/>
</dbReference>
<evidence type="ECO:0000256" key="3">
    <source>
        <dbReference type="ARBA" id="ARBA00022750"/>
    </source>
</evidence>
<feature type="domain" description="Ubiquitin-like" evidence="6">
    <location>
        <begin position="1"/>
        <end position="70"/>
    </location>
</feature>
<dbReference type="InterPro" id="IPR019103">
    <property type="entry name" value="Peptidase_aspartic_DDI1-type"/>
</dbReference>
<feature type="compositionally biased region" description="Gly residues" evidence="5">
    <location>
        <begin position="145"/>
        <end position="155"/>
    </location>
</feature>
<gene>
    <name evidence="7" type="primary">DDI2</name>
    <name evidence="7" type="ORF">Anas_12653</name>
</gene>
<dbReference type="FunFam" id="2.40.70.10:FF:000005">
    <property type="entry name" value="DNA damage inducible 1 homolog 2"/>
    <property type="match status" value="1"/>
</dbReference>
<dbReference type="InterPro" id="IPR029071">
    <property type="entry name" value="Ubiquitin-like_domsf"/>
</dbReference>
<keyword evidence="2" id="KW-0645">Protease</keyword>
<feature type="compositionally biased region" description="Basic and acidic residues" evidence="5">
    <location>
        <begin position="407"/>
        <end position="423"/>
    </location>
</feature>
<feature type="compositionally biased region" description="Polar residues" evidence="5">
    <location>
        <begin position="107"/>
        <end position="144"/>
    </location>
</feature>
<dbReference type="CDD" id="cd05479">
    <property type="entry name" value="RP_DDI"/>
    <property type="match status" value="1"/>
</dbReference>
<evidence type="ECO:0000313" key="7">
    <source>
        <dbReference type="EMBL" id="KAB7502210.1"/>
    </source>
</evidence>
<keyword evidence="3" id="KW-0064">Aspartyl protease</keyword>
<dbReference type="Gene3D" id="3.10.20.90">
    <property type="entry name" value="Phosphatidylinositol 3-kinase Catalytic Subunit, Chain A, domain 1"/>
    <property type="match status" value="1"/>
</dbReference>
<dbReference type="AlphaFoldDB" id="A0A5N5TB69"/>
<dbReference type="SUPFAM" id="SSF50630">
    <property type="entry name" value="Acid proteases"/>
    <property type="match status" value="1"/>
</dbReference>
<feature type="compositionally biased region" description="Low complexity" evidence="5">
    <location>
        <begin position="392"/>
        <end position="401"/>
    </location>
</feature>
<evidence type="ECO:0000256" key="1">
    <source>
        <dbReference type="ARBA" id="ARBA00009136"/>
    </source>
</evidence>
<comment type="similarity">
    <text evidence="1">Belongs to the DDI1 family.</text>
</comment>
<evidence type="ECO:0000256" key="4">
    <source>
        <dbReference type="ARBA" id="ARBA00022801"/>
    </source>
</evidence>
<dbReference type="OrthoDB" id="1047367at2759"/>